<dbReference type="EMBL" id="OZ034821">
    <property type="protein sequence ID" value="CAL1409209.1"/>
    <property type="molecule type" value="Genomic_DNA"/>
</dbReference>
<dbReference type="PANTHER" id="PTHR23272:SF179">
    <property type="entry name" value="ZINC FINGER BED DOMAIN-CONTAINING PROTEIN RICESLEEPER 2-LIKE ISOFORM X1"/>
    <property type="match status" value="1"/>
</dbReference>
<proteinExistence type="predicted"/>
<dbReference type="InterPro" id="IPR008906">
    <property type="entry name" value="HATC_C_dom"/>
</dbReference>
<feature type="domain" description="HAT C-terminal dimerisation" evidence="1">
    <location>
        <begin position="2"/>
        <end position="49"/>
    </location>
</feature>
<keyword evidence="3" id="KW-1185">Reference proteome</keyword>
<reference evidence="2 3" key="1">
    <citation type="submission" date="2024-04" db="EMBL/GenBank/DDBJ databases">
        <authorList>
            <person name="Fracassetti M."/>
        </authorList>
    </citation>
    <scope>NUCLEOTIDE SEQUENCE [LARGE SCALE GENOMIC DNA]</scope>
</reference>
<evidence type="ECO:0000313" key="2">
    <source>
        <dbReference type="EMBL" id="CAL1409209.1"/>
    </source>
</evidence>
<dbReference type="Pfam" id="PF05699">
    <property type="entry name" value="Dimer_Tnp_hAT"/>
    <property type="match status" value="1"/>
</dbReference>
<gene>
    <name evidence="2" type="ORF">LTRI10_LOCUS48726</name>
</gene>
<accession>A0AAV2GGA0</accession>
<dbReference type="SUPFAM" id="SSF53098">
    <property type="entry name" value="Ribonuclease H-like"/>
    <property type="match status" value="1"/>
</dbReference>
<sequence length="87" mass="9646">MIAKDILAIPVSTVVSESAFSTSGRLLNPHRSRLDSKTVEALMCTQNWLFNELRGVAEFSPDVDGSTQTIFCENDGGYDEEVVEYEN</sequence>
<name>A0AAV2GGA0_9ROSI</name>
<protein>
    <recommendedName>
        <fullName evidence="1">HAT C-terminal dimerisation domain-containing protein</fullName>
    </recommendedName>
</protein>
<dbReference type="AlphaFoldDB" id="A0AAV2GGA0"/>
<dbReference type="InterPro" id="IPR012337">
    <property type="entry name" value="RNaseH-like_sf"/>
</dbReference>
<dbReference type="Proteomes" id="UP001497516">
    <property type="component" value="Chromosome 8"/>
</dbReference>
<evidence type="ECO:0000259" key="1">
    <source>
        <dbReference type="Pfam" id="PF05699"/>
    </source>
</evidence>
<dbReference type="GO" id="GO:0046983">
    <property type="term" value="F:protein dimerization activity"/>
    <property type="evidence" value="ECO:0007669"/>
    <property type="project" value="InterPro"/>
</dbReference>
<organism evidence="2 3">
    <name type="scientific">Linum trigynum</name>
    <dbReference type="NCBI Taxonomy" id="586398"/>
    <lineage>
        <taxon>Eukaryota</taxon>
        <taxon>Viridiplantae</taxon>
        <taxon>Streptophyta</taxon>
        <taxon>Embryophyta</taxon>
        <taxon>Tracheophyta</taxon>
        <taxon>Spermatophyta</taxon>
        <taxon>Magnoliopsida</taxon>
        <taxon>eudicotyledons</taxon>
        <taxon>Gunneridae</taxon>
        <taxon>Pentapetalae</taxon>
        <taxon>rosids</taxon>
        <taxon>fabids</taxon>
        <taxon>Malpighiales</taxon>
        <taxon>Linaceae</taxon>
        <taxon>Linum</taxon>
    </lineage>
</organism>
<dbReference type="PANTHER" id="PTHR23272">
    <property type="entry name" value="BED FINGER-RELATED"/>
    <property type="match status" value="1"/>
</dbReference>
<evidence type="ECO:0000313" key="3">
    <source>
        <dbReference type="Proteomes" id="UP001497516"/>
    </source>
</evidence>